<dbReference type="Pfam" id="PF17963">
    <property type="entry name" value="Big_9"/>
    <property type="match status" value="1"/>
</dbReference>
<evidence type="ECO:0000313" key="2">
    <source>
        <dbReference type="Proteomes" id="UP001592530"/>
    </source>
</evidence>
<comment type="caution">
    <text evidence="1">The sequence shown here is derived from an EMBL/GenBank/DDBJ whole genome shotgun (WGS) entry which is preliminary data.</text>
</comment>
<dbReference type="EMBL" id="JBHEZY010000022">
    <property type="protein sequence ID" value="MFC1435771.1"/>
    <property type="molecule type" value="Genomic_DNA"/>
</dbReference>
<name>A0ABV6XC04_9ACTN</name>
<protein>
    <submittedName>
        <fullName evidence="1">Ig-like domain-containing protein</fullName>
    </submittedName>
</protein>
<accession>A0ABV6XC04</accession>
<evidence type="ECO:0000313" key="1">
    <source>
        <dbReference type="EMBL" id="MFC1435771.1"/>
    </source>
</evidence>
<gene>
    <name evidence="1" type="ORF">ACEZDB_34570</name>
</gene>
<sequence>MDAVTRQRRLNARRIAQATAVTAAAVVLGGGVAHADAGTALRARDRADAVSGSPATVDLLAGRLPADRALVALTATPAHGRVVLNDDVTATYTSVPGFAGTDSFSYRFTDDRGGTARVTVAVTVSHGTEPVSAYAA</sequence>
<dbReference type="RefSeq" id="WP_380559164.1">
    <property type="nucleotide sequence ID" value="NZ_JBHEZY010000022.1"/>
</dbReference>
<organism evidence="1 2">
    <name type="scientific">Streptacidiphilus alkalitolerans</name>
    <dbReference type="NCBI Taxonomy" id="3342712"/>
    <lineage>
        <taxon>Bacteria</taxon>
        <taxon>Bacillati</taxon>
        <taxon>Actinomycetota</taxon>
        <taxon>Actinomycetes</taxon>
        <taxon>Kitasatosporales</taxon>
        <taxon>Streptomycetaceae</taxon>
        <taxon>Streptacidiphilus</taxon>
    </lineage>
</organism>
<dbReference type="Proteomes" id="UP001592530">
    <property type="component" value="Unassembled WGS sequence"/>
</dbReference>
<reference evidence="1 2" key="1">
    <citation type="submission" date="2024-09" db="EMBL/GenBank/DDBJ databases">
        <authorList>
            <person name="Lee S.D."/>
        </authorList>
    </citation>
    <scope>NUCLEOTIDE SEQUENCE [LARGE SCALE GENOMIC DNA]</scope>
    <source>
        <strain evidence="1 2">N1-3</strain>
    </source>
</reference>
<dbReference type="Gene3D" id="2.60.40.3440">
    <property type="match status" value="1"/>
</dbReference>
<proteinExistence type="predicted"/>